<keyword evidence="6 8" id="KW-0449">Lipoprotein</keyword>
<name>A0A9W6G1S2_9BACT</name>
<evidence type="ECO:0000256" key="3">
    <source>
        <dbReference type="ARBA" id="ARBA00023136"/>
    </source>
</evidence>
<evidence type="ECO:0000313" key="12">
    <source>
        <dbReference type="Proteomes" id="UP001144352"/>
    </source>
</evidence>
<feature type="chain" id="PRO_5040731084" description="Peptidoglycan-associated lipoprotein" evidence="9">
    <location>
        <begin position="19"/>
        <end position="196"/>
    </location>
</feature>
<dbReference type="InterPro" id="IPR006664">
    <property type="entry name" value="OMP_bac"/>
</dbReference>
<keyword evidence="2 8" id="KW-0732">Signal</keyword>
<keyword evidence="5 8" id="KW-0998">Cell outer membrane</keyword>
<protein>
    <recommendedName>
        <fullName evidence="8">Peptidoglycan-associated lipoprotein</fullName>
        <shortName evidence="8">PAL</shortName>
    </recommendedName>
</protein>
<dbReference type="SUPFAM" id="SSF103088">
    <property type="entry name" value="OmpA-like"/>
    <property type="match status" value="1"/>
</dbReference>
<dbReference type="GO" id="GO:0051301">
    <property type="term" value="P:cell division"/>
    <property type="evidence" value="ECO:0007669"/>
    <property type="project" value="UniProtKB-KW"/>
</dbReference>
<evidence type="ECO:0000313" key="11">
    <source>
        <dbReference type="EMBL" id="GLI38792.1"/>
    </source>
</evidence>
<dbReference type="HAMAP" id="MF_02204">
    <property type="entry name" value="Pal"/>
    <property type="match status" value="1"/>
</dbReference>
<dbReference type="PANTHER" id="PTHR30329">
    <property type="entry name" value="STATOR ELEMENT OF FLAGELLAR MOTOR COMPLEX"/>
    <property type="match status" value="1"/>
</dbReference>
<evidence type="ECO:0000256" key="8">
    <source>
        <dbReference type="HAMAP-Rule" id="MF_02204"/>
    </source>
</evidence>
<dbReference type="InterPro" id="IPR006665">
    <property type="entry name" value="OmpA-like"/>
</dbReference>
<dbReference type="InterPro" id="IPR050330">
    <property type="entry name" value="Bact_OuterMem_StrucFunc"/>
</dbReference>
<feature type="signal peptide" evidence="9">
    <location>
        <begin position="1"/>
        <end position="18"/>
    </location>
</feature>
<dbReference type="CDD" id="cd07185">
    <property type="entry name" value="OmpA_C-like"/>
    <property type="match status" value="1"/>
</dbReference>
<dbReference type="Pfam" id="PF00691">
    <property type="entry name" value="OmpA"/>
    <property type="match status" value="1"/>
</dbReference>
<feature type="domain" description="OmpA-like" evidence="10">
    <location>
        <begin position="80"/>
        <end position="196"/>
    </location>
</feature>
<dbReference type="NCBIfam" id="TIGR02802">
    <property type="entry name" value="Pal_lipo"/>
    <property type="match status" value="1"/>
</dbReference>
<evidence type="ECO:0000256" key="2">
    <source>
        <dbReference type="ARBA" id="ARBA00022729"/>
    </source>
</evidence>
<organism evidence="11 12">
    <name type="scientific">Geobacter hydrogenophilus</name>
    <dbReference type="NCBI Taxonomy" id="40983"/>
    <lineage>
        <taxon>Bacteria</taxon>
        <taxon>Pseudomonadati</taxon>
        <taxon>Thermodesulfobacteriota</taxon>
        <taxon>Desulfuromonadia</taxon>
        <taxon>Geobacterales</taxon>
        <taxon>Geobacteraceae</taxon>
        <taxon>Geobacter</taxon>
    </lineage>
</organism>
<keyword evidence="1" id="KW-0132">Cell division</keyword>
<evidence type="ECO:0000256" key="7">
    <source>
        <dbReference type="ARBA" id="ARBA00023306"/>
    </source>
</evidence>
<comment type="similarity">
    <text evidence="8">Belongs to the Pal lipoprotein family.</text>
</comment>
<dbReference type="PRINTS" id="PR01021">
    <property type="entry name" value="OMPADOMAIN"/>
</dbReference>
<dbReference type="Proteomes" id="UP001144352">
    <property type="component" value="Unassembled WGS sequence"/>
</dbReference>
<dbReference type="PANTHER" id="PTHR30329:SF21">
    <property type="entry name" value="LIPOPROTEIN YIAD-RELATED"/>
    <property type="match status" value="1"/>
</dbReference>
<evidence type="ECO:0000256" key="6">
    <source>
        <dbReference type="ARBA" id="ARBA00023288"/>
    </source>
</evidence>
<dbReference type="RefSeq" id="WP_214187593.1">
    <property type="nucleotide sequence ID" value="NZ_BSDS01000002.1"/>
</dbReference>
<dbReference type="InterPro" id="IPR014169">
    <property type="entry name" value="Pal_lipo_C"/>
</dbReference>
<dbReference type="PROSITE" id="PS51257">
    <property type="entry name" value="PROKAR_LIPOPROTEIN"/>
    <property type="match status" value="1"/>
</dbReference>
<dbReference type="Gene3D" id="3.30.1330.60">
    <property type="entry name" value="OmpA-like domain"/>
    <property type="match status" value="1"/>
</dbReference>
<keyword evidence="7" id="KW-0131">Cell cycle</keyword>
<dbReference type="PROSITE" id="PS51123">
    <property type="entry name" value="OMPA_2"/>
    <property type="match status" value="1"/>
</dbReference>
<sequence length="196" mass="21286">MRIMLRRLVLLSIGILVAAGCAKQETVKKDEMVPPIASSKAAEATVVKPAEPEAGIKKQPIKDGQIVGQAKGDVDQKTKTEAQLQVALTKIFFDFDSSELSPAAREALVKNAELLKQNNGFQVRIEGNSDERGSDEYNLALGERRAQGALKYLITLGVPAARLSTISYGEEKPADPGHSEAAWAKNRRDDFTVILK</sequence>
<accession>A0A9W6G1S2</accession>
<evidence type="ECO:0000256" key="4">
    <source>
        <dbReference type="ARBA" id="ARBA00023139"/>
    </source>
</evidence>
<evidence type="ECO:0000256" key="5">
    <source>
        <dbReference type="ARBA" id="ARBA00023237"/>
    </source>
</evidence>
<dbReference type="InterPro" id="IPR036737">
    <property type="entry name" value="OmpA-like_sf"/>
</dbReference>
<keyword evidence="12" id="KW-1185">Reference proteome</keyword>
<dbReference type="EMBL" id="BSDS01000002">
    <property type="protein sequence ID" value="GLI38792.1"/>
    <property type="molecule type" value="Genomic_DNA"/>
</dbReference>
<keyword evidence="4 8" id="KW-0564">Palmitate</keyword>
<evidence type="ECO:0000259" key="10">
    <source>
        <dbReference type="PROSITE" id="PS51123"/>
    </source>
</evidence>
<comment type="subcellular location">
    <subcellularLocation>
        <location evidence="8">Cell outer membrane</location>
        <topology evidence="8">Lipid-anchor</topology>
    </subcellularLocation>
</comment>
<proteinExistence type="inferred from homology"/>
<reference evidence="11" key="1">
    <citation type="submission" date="2022-12" db="EMBL/GenBank/DDBJ databases">
        <title>Reference genome sequencing for broad-spectrum identification of bacterial and archaeal isolates by mass spectrometry.</title>
        <authorList>
            <person name="Sekiguchi Y."/>
            <person name="Tourlousse D.M."/>
        </authorList>
    </citation>
    <scope>NUCLEOTIDE SEQUENCE</scope>
    <source>
        <strain evidence="11">H2</strain>
    </source>
</reference>
<evidence type="ECO:0000256" key="9">
    <source>
        <dbReference type="SAM" id="SignalP"/>
    </source>
</evidence>
<keyword evidence="3 8" id="KW-0472">Membrane</keyword>
<comment type="caution">
    <text evidence="11">The sequence shown here is derived from an EMBL/GenBank/DDBJ whole genome shotgun (WGS) entry which is preliminary data.</text>
</comment>
<gene>
    <name evidence="8" type="primary">pal</name>
    <name evidence="11" type="ORF">GHYDROH2_22930</name>
</gene>
<dbReference type="InterPro" id="IPR039001">
    <property type="entry name" value="Pal"/>
</dbReference>
<dbReference type="AlphaFoldDB" id="A0A9W6G1S2"/>
<dbReference type="GO" id="GO:0009279">
    <property type="term" value="C:cell outer membrane"/>
    <property type="evidence" value="ECO:0007669"/>
    <property type="project" value="UniProtKB-SubCell"/>
</dbReference>
<evidence type="ECO:0000256" key="1">
    <source>
        <dbReference type="ARBA" id="ARBA00022618"/>
    </source>
</evidence>